<gene>
    <name evidence="2" type="ORF">HWQ67_02020</name>
</gene>
<dbReference type="Proteomes" id="UP001196980">
    <property type="component" value="Unassembled WGS sequence"/>
</dbReference>
<dbReference type="RefSeq" id="WP_218250972.1">
    <property type="nucleotide sequence ID" value="NZ_JABXWD010000019.1"/>
</dbReference>
<dbReference type="EMBL" id="JABXWD010000019">
    <property type="protein sequence ID" value="MBV6340352.1"/>
    <property type="molecule type" value="Genomic_DNA"/>
</dbReference>
<sequence>MRKEELPPKRHSSQNAVDSSQVSPAETKQEETFTCIDCGKIKPKKEMSKAYYLVCKKCAGG</sequence>
<name>A0ABS6RUQ0_9BACT</name>
<organism evidence="2 3">
    <name type="scientific">Candidatus Magnetobacterium casense</name>
    <dbReference type="NCBI Taxonomy" id="1455061"/>
    <lineage>
        <taxon>Bacteria</taxon>
        <taxon>Pseudomonadati</taxon>
        <taxon>Nitrospirota</taxon>
        <taxon>Thermodesulfovibrionia</taxon>
        <taxon>Thermodesulfovibrionales</taxon>
        <taxon>Candidatus Magnetobacteriaceae</taxon>
        <taxon>Candidatus Magnetobacterium</taxon>
    </lineage>
</organism>
<protein>
    <recommendedName>
        <fullName evidence="4">DksA C4-type domain-containing protein</fullName>
    </recommendedName>
</protein>
<feature type="region of interest" description="Disordered" evidence="1">
    <location>
        <begin position="1"/>
        <end position="30"/>
    </location>
</feature>
<reference evidence="2 3" key="1">
    <citation type="journal article" date="2020" name="J Geophys Res Biogeosci">
        <title>Magnetotaxis as an Adaptation to Enable Bacterial Shuttling of Microbial Sulfur and Sulfur Cycling Across Aquatic Oxic#Anoxic Interfaces.</title>
        <authorList>
            <person name="Li J."/>
            <person name="Liu P."/>
            <person name="Wang J."/>
            <person name="Roberts A.P."/>
            <person name="Pan Y."/>
        </authorList>
    </citation>
    <scope>NUCLEOTIDE SEQUENCE [LARGE SCALE GENOMIC DNA]</scope>
    <source>
        <strain evidence="2 3">MYR-1_YQ</strain>
    </source>
</reference>
<evidence type="ECO:0008006" key="4">
    <source>
        <dbReference type="Google" id="ProtNLM"/>
    </source>
</evidence>
<keyword evidence="3" id="KW-1185">Reference proteome</keyword>
<accession>A0ABS6RUQ0</accession>
<proteinExistence type="predicted"/>
<comment type="caution">
    <text evidence="2">The sequence shown here is derived from an EMBL/GenBank/DDBJ whole genome shotgun (WGS) entry which is preliminary data.</text>
</comment>
<evidence type="ECO:0000256" key="1">
    <source>
        <dbReference type="SAM" id="MobiDB-lite"/>
    </source>
</evidence>
<evidence type="ECO:0000313" key="2">
    <source>
        <dbReference type="EMBL" id="MBV6340352.1"/>
    </source>
</evidence>
<feature type="compositionally biased region" description="Polar residues" evidence="1">
    <location>
        <begin position="13"/>
        <end position="26"/>
    </location>
</feature>
<evidence type="ECO:0000313" key="3">
    <source>
        <dbReference type="Proteomes" id="UP001196980"/>
    </source>
</evidence>